<keyword evidence="3" id="KW-1185">Reference proteome</keyword>
<name>A0ABS6PHA3_9PSED</name>
<evidence type="ECO:0000313" key="2">
    <source>
        <dbReference type="EMBL" id="MBV4459422.1"/>
    </source>
</evidence>
<comment type="caution">
    <text evidence="2">The sequence shown here is derived from an EMBL/GenBank/DDBJ whole genome shotgun (WGS) entry which is preliminary data.</text>
</comment>
<protein>
    <submittedName>
        <fullName evidence="2">Lysis protein</fullName>
    </submittedName>
</protein>
<sequence>MLRVGLSIAVLCLIAWIGFDTLTEQRDTARQERDSAQREVRGLQEAARISGEMLAERDAIDQRNTTELTHARTEIERLRRAVDDGSLRLRIRATCSAPEPVRDTAGTAGVAAAGGAELAADARPDYFALREEIALSRQMILGLQQYALGVCRRTPANPGTTFPNPNERTTP</sequence>
<dbReference type="Proteomes" id="UP000765224">
    <property type="component" value="Unassembled WGS sequence"/>
</dbReference>
<dbReference type="InterPro" id="IPR004929">
    <property type="entry name" value="I-spanin"/>
</dbReference>
<accession>A0ABS6PHA3</accession>
<organism evidence="2 3">
    <name type="scientific">Pseudomonas ekonensis</name>
    <dbReference type="NCBI Taxonomy" id="2842353"/>
    <lineage>
        <taxon>Bacteria</taxon>
        <taxon>Pseudomonadati</taxon>
        <taxon>Pseudomonadota</taxon>
        <taxon>Gammaproteobacteria</taxon>
        <taxon>Pseudomonadales</taxon>
        <taxon>Pseudomonadaceae</taxon>
        <taxon>Pseudomonas</taxon>
    </lineage>
</organism>
<gene>
    <name evidence="2" type="ORF">KVG96_15820</name>
</gene>
<dbReference type="RefSeq" id="WP_217892974.1">
    <property type="nucleotide sequence ID" value="NZ_JAHSTS010000002.1"/>
</dbReference>
<dbReference type="EMBL" id="JAHSTS010000002">
    <property type="protein sequence ID" value="MBV4459422.1"/>
    <property type="molecule type" value="Genomic_DNA"/>
</dbReference>
<evidence type="ECO:0000256" key="1">
    <source>
        <dbReference type="SAM" id="Coils"/>
    </source>
</evidence>
<evidence type="ECO:0000313" key="3">
    <source>
        <dbReference type="Proteomes" id="UP000765224"/>
    </source>
</evidence>
<proteinExistence type="predicted"/>
<keyword evidence="1" id="KW-0175">Coiled coil</keyword>
<feature type="coiled-coil region" evidence="1">
    <location>
        <begin position="19"/>
        <end position="46"/>
    </location>
</feature>
<reference evidence="2 3" key="1">
    <citation type="submission" date="2021-06" db="EMBL/GenBank/DDBJ databases">
        <title>Updating the genus Pseudomonas: Description of 43 new species and partition of the Pseudomonas putida group.</title>
        <authorList>
            <person name="Girard L."/>
            <person name="Lood C."/>
            <person name="Vandamme P."/>
            <person name="Rokni-Zadeh H."/>
            <person name="Van Noort V."/>
            <person name="Hofte M."/>
            <person name="Lavigne R."/>
            <person name="De Mot R."/>
        </authorList>
    </citation>
    <scope>NUCLEOTIDE SEQUENCE [LARGE SCALE GENOMIC DNA]</scope>
    <source>
        <strain evidence="2 3">COR58</strain>
    </source>
</reference>
<dbReference type="Pfam" id="PF03245">
    <property type="entry name" value="Phage_lysis"/>
    <property type="match status" value="1"/>
</dbReference>